<dbReference type="InterPro" id="IPR013783">
    <property type="entry name" value="Ig-like_fold"/>
</dbReference>
<accession>A0AAV5IZH2</accession>
<dbReference type="InterPro" id="IPR014756">
    <property type="entry name" value="Ig_E-set"/>
</dbReference>
<reference evidence="4 5" key="1">
    <citation type="journal article" date="2021" name="Commun. Biol.">
        <title>The genome of Shorea leprosula (Dipterocarpaceae) highlights the ecological relevance of drought in aseasonal tropical rainforests.</title>
        <authorList>
            <person name="Ng K.K.S."/>
            <person name="Kobayashi M.J."/>
            <person name="Fawcett J.A."/>
            <person name="Hatakeyama M."/>
            <person name="Paape T."/>
            <person name="Ng C.H."/>
            <person name="Ang C.C."/>
            <person name="Tnah L.H."/>
            <person name="Lee C.T."/>
            <person name="Nishiyama T."/>
            <person name="Sese J."/>
            <person name="O'Brien M.J."/>
            <person name="Copetti D."/>
            <person name="Mohd Noor M.I."/>
            <person name="Ong R.C."/>
            <person name="Putra M."/>
            <person name="Sireger I.Z."/>
            <person name="Indrioko S."/>
            <person name="Kosugi Y."/>
            <person name="Izuno A."/>
            <person name="Isagi Y."/>
            <person name="Lee S.L."/>
            <person name="Shimizu K.K."/>
        </authorList>
    </citation>
    <scope>NUCLEOTIDE SEQUENCE [LARGE SCALE GENOMIC DNA]</scope>
    <source>
        <strain evidence="4">214</strain>
    </source>
</reference>
<dbReference type="PANTHER" id="PTHR32208:SF58">
    <property type="entry name" value="GALACTOSE OXIDASE-LIKE EARLY SET DOMAIN-CONTAINING PROTEIN"/>
    <property type="match status" value="1"/>
</dbReference>
<dbReference type="InterPro" id="IPR009880">
    <property type="entry name" value="Glyoxal_oxidase_N"/>
</dbReference>
<dbReference type="AlphaFoldDB" id="A0AAV5IZH2"/>
<dbReference type="PANTHER" id="PTHR32208">
    <property type="entry name" value="SECRETED PROTEIN-RELATED"/>
    <property type="match status" value="1"/>
</dbReference>
<dbReference type="InterPro" id="IPR011043">
    <property type="entry name" value="Gal_Oxase/kelch_b-propeller"/>
</dbReference>
<evidence type="ECO:0008006" key="6">
    <source>
        <dbReference type="Google" id="ProtNLM"/>
    </source>
</evidence>
<dbReference type="InterPro" id="IPR015202">
    <property type="entry name" value="GO-like_E_set"/>
</dbReference>
<keyword evidence="5" id="KW-1185">Reference proteome</keyword>
<proteinExistence type="predicted"/>
<dbReference type="CDD" id="cd02851">
    <property type="entry name" value="E_set_GO_C"/>
    <property type="match status" value="1"/>
</dbReference>
<comment type="caution">
    <text evidence="4">The sequence shown here is derived from an EMBL/GenBank/DDBJ whole genome shotgun (WGS) entry which is preliminary data.</text>
</comment>
<evidence type="ECO:0000259" key="3">
    <source>
        <dbReference type="Pfam" id="PF09118"/>
    </source>
</evidence>
<protein>
    <recommendedName>
        <fullName evidence="6">Galactose oxidase</fullName>
    </recommendedName>
</protein>
<evidence type="ECO:0000313" key="4">
    <source>
        <dbReference type="EMBL" id="GKV04021.1"/>
    </source>
</evidence>
<dbReference type="Pfam" id="PF07250">
    <property type="entry name" value="Glyoxal_oxid_N"/>
    <property type="match status" value="1"/>
</dbReference>
<dbReference type="EMBL" id="BPVZ01000021">
    <property type="protein sequence ID" value="GKV04021.1"/>
    <property type="molecule type" value="Genomic_DNA"/>
</dbReference>
<gene>
    <name evidence="4" type="ORF">SLEP1_g16239</name>
</gene>
<feature type="domain" description="Galactose oxidase-like Early set" evidence="3">
    <location>
        <begin position="399"/>
        <end position="507"/>
    </location>
</feature>
<dbReference type="Pfam" id="PF09118">
    <property type="entry name" value="GO-like_E_set"/>
    <property type="match status" value="1"/>
</dbReference>
<sequence>MHMQLLPNSAVIAFDRTNSGNSNISLPDGKCIKFERSLDCTAHSIEFYPANRSVRPLSLWSDTWCSSGALSQDGVLVQSGGYHHGGHVVRYFDPWKGSDADWMEDRKGLIRPRWYASNQILPNGKIIVVGGRNEFNYEFIPKTSDSDHVLYPLGFLQETLHTKSVQDNLYPFTHLAPDGNLFIFANDRAILLDYEQNKVIKKYPVLPGGYARNYPSTGSSVLLPLKLSSNSSATLDAEVLICGGSVPNSYSMARVTKFLPATRTCGRLSIMAANPNWEIEEMPFKRVLGDMILLPTGDVLIVNGVENGSAGWEFGRVPVLNPVLYHPNKDRVKNGSRFQILSPSSKPRVYHSSAILLPDGRVLIGGSNAHEFYNFTALFPTDISLEAFYPPYLNRNNHRPRIGYLKPGNLIGYNQKFSVEFWLNDGGKDANPANTYVTMVAPSFTTHSFAMNQRLLVLALDGVRHVVDRHHAADVNAPVTASVAPPGFYLLFLVHEGVPSRGVWVQIK</sequence>
<dbReference type="SUPFAM" id="SSF81296">
    <property type="entry name" value="E set domains"/>
    <property type="match status" value="1"/>
</dbReference>
<evidence type="ECO:0000256" key="1">
    <source>
        <dbReference type="ARBA" id="ARBA00022729"/>
    </source>
</evidence>
<dbReference type="Gene3D" id="2.60.40.10">
    <property type="entry name" value="Immunoglobulins"/>
    <property type="match status" value="1"/>
</dbReference>
<keyword evidence="1" id="KW-0732">Signal</keyword>
<feature type="domain" description="Glyoxal oxidase N-terminal" evidence="2">
    <location>
        <begin position="1"/>
        <end position="392"/>
    </location>
</feature>
<evidence type="ECO:0000313" key="5">
    <source>
        <dbReference type="Proteomes" id="UP001054252"/>
    </source>
</evidence>
<name>A0AAV5IZH2_9ROSI</name>
<dbReference type="Gene3D" id="2.130.10.80">
    <property type="entry name" value="Galactose oxidase/kelch, beta-propeller"/>
    <property type="match status" value="1"/>
</dbReference>
<dbReference type="SUPFAM" id="SSF50965">
    <property type="entry name" value="Galactose oxidase, central domain"/>
    <property type="match status" value="1"/>
</dbReference>
<dbReference type="Proteomes" id="UP001054252">
    <property type="component" value="Unassembled WGS sequence"/>
</dbReference>
<evidence type="ECO:0000259" key="2">
    <source>
        <dbReference type="Pfam" id="PF07250"/>
    </source>
</evidence>
<dbReference type="InterPro" id="IPR037293">
    <property type="entry name" value="Gal_Oxidase_central_sf"/>
</dbReference>
<organism evidence="4 5">
    <name type="scientific">Rubroshorea leprosula</name>
    <dbReference type="NCBI Taxonomy" id="152421"/>
    <lineage>
        <taxon>Eukaryota</taxon>
        <taxon>Viridiplantae</taxon>
        <taxon>Streptophyta</taxon>
        <taxon>Embryophyta</taxon>
        <taxon>Tracheophyta</taxon>
        <taxon>Spermatophyta</taxon>
        <taxon>Magnoliopsida</taxon>
        <taxon>eudicotyledons</taxon>
        <taxon>Gunneridae</taxon>
        <taxon>Pentapetalae</taxon>
        <taxon>rosids</taxon>
        <taxon>malvids</taxon>
        <taxon>Malvales</taxon>
        <taxon>Dipterocarpaceae</taxon>
        <taxon>Rubroshorea</taxon>
    </lineage>
</organism>